<proteinExistence type="inferred from homology"/>
<dbReference type="InterPro" id="IPR008228">
    <property type="entry name" value="UCP006173"/>
</dbReference>
<dbReference type="NCBIfam" id="NF003501">
    <property type="entry name" value="PRK05170.1-5"/>
    <property type="match status" value="1"/>
</dbReference>
<comment type="similarity">
    <text evidence="1">Belongs to the UPF0260 family.</text>
</comment>
<keyword evidence="3" id="KW-1185">Reference proteome</keyword>
<dbReference type="PANTHER" id="PTHR37421">
    <property type="entry name" value="UPF0260 PROTEIN YCGN"/>
    <property type="match status" value="1"/>
</dbReference>
<accession>A0A927GW27</accession>
<gene>
    <name evidence="2" type="ORF">IB286_05770</name>
</gene>
<comment type="caution">
    <text evidence="2">The sequence shown here is derived from an EMBL/GenBank/DDBJ whole genome shotgun (WGS) entry which is preliminary data.</text>
</comment>
<sequence>MTAQPRFWEQKSLSEMSETEWESLCDGCGKCCLHKLEDEDTGKVYYTNIACRLLDLKTCRCSDYANRLEQVHDCVQLKSEDVAHLGWLPESCAYRRVSEGRGLESWHPLISGDSVSVLRAGQSIKKRCVSELEVGENEDYQDYIVRWVK</sequence>
<dbReference type="PANTHER" id="PTHR37421:SF1">
    <property type="entry name" value="UPF0260 PROTEIN YCGN"/>
    <property type="match status" value="1"/>
</dbReference>
<reference evidence="2" key="1">
    <citation type="submission" date="2020-09" db="EMBL/GenBank/DDBJ databases">
        <authorList>
            <person name="Yoon J.-W."/>
        </authorList>
    </citation>
    <scope>NUCLEOTIDE SEQUENCE</scope>
    <source>
        <strain evidence="2">KMU-158</strain>
    </source>
</reference>
<dbReference type="Proteomes" id="UP000610558">
    <property type="component" value="Unassembled WGS sequence"/>
</dbReference>
<evidence type="ECO:0000256" key="1">
    <source>
        <dbReference type="HAMAP-Rule" id="MF_00676"/>
    </source>
</evidence>
<evidence type="ECO:0000313" key="3">
    <source>
        <dbReference type="Proteomes" id="UP000610558"/>
    </source>
</evidence>
<dbReference type="HAMAP" id="MF_00676">
    <property type="entry name" value="UPF0260"/>
    <property type="match status" value="1"/>
</dbReference>
<dbReference type="PIRSF" id="PIRSF006173">
    <property type="entry name" value="UCP006173"/>
    <property type="match status" value="1"/>
</dbReference>
<evidence type="ECO:0000313" key="2">
    <source>
        <dbReference type="EMBL" id="MBD2858512.1"/>
    </source>
</evidence>
<protein>
    <recommendedName>
        <fullName evidence="1">UPF0260 protein IB286_05770</fullName>
    </recommendedName>
</protein>
<organism evidence="2 3">
    <name type="scientific">Spongiibacter pelagi</name>
    <dbReference type="NCBI Taxonomy" id="2760804"/>
    <lineage>
        <taxon>Bacteria</taxon>
        <taxon>Pseudomonadati</taxon>
        <taxon>Pseudomonadota</taxon>
        <taxon>Gammaproteobacteria</taxon>
        <taxon>Cellvibrionales</taxon>
        <taxon>Spongiibacteraceae</taxon>
        <taxon>Spongiibacter</taxon>
    </lineage>
</organism>
<dbReference type="RefSeq" id="WP_190763402.1">
    <property type="nucleotide sequence ID" value="NZ_JACXLD010000002.1"/>
</dbReference>
<dbReference type="Pfam" id="PF03692">
    <property type="entry name" value="CxxCxxCC"/>
    <property type="match status" value="1"/>
</dbReference>
<name>A0A927GW27_9GAMM</name>
<dbReference type="AlphaFoldDB" id="A0A927GW27"/>
<dbReference type="InterPro" id="IPR005358">
    <property type="entry name" value="Puta_zinc/iron-chelating_dom"/>
</dbReference>
<dbReference type="EMBL" id="JACXLD010000002">
    <property type="protein sequence ID" value="MBD2858512.1"/>
    <property type="molecule type" value="Genomic_DNA"/>
</dbReference>
<dbReference type="NCBIfam" id="NF003507">
    <property type="entry name" value="PRK05170.2-5"/>
    <property type="match status" value="1"/>
</dbReference>